<evidence type="ECO:0000256" key="1">
    <source>
        <dbReference type="SAM" id="MobiDB-lite"/>
    </source>
</evidence>
<protein>
    <recommendedName>
        <fullName evidence="4">Peptidase</fullName>
    </recommendedName>
</protein>
<sequence>MSEVTTTTATDTAATTTTAAPADTATATTTTDTATTPVTTETTTVETTPSNTATDTTEETQDVLLGGEKPPAEQQVQYTDFQMPEGFTLNPEDQTVLHELGQQFKMPQEAVQKLVDLGVQMQQRQVQEQLKTVASWVDAAKADKEYGGENLQKNLLTAQRAFSLPRGDKISNILHKSGLGNHPDVIGFMTEVGKLLEPDSITHGQGTNTTGTSLGKLWYGDDK</sequence>
<name>A0AAE9S9C3_ACIPI</name>
<feature type="region of interest" description="Disordered" evidence="1">
    <location>
        <begin position="1"/>
        <end position="60"/>
    </location>
</feature>
<dbReference type="EMBL" id="CP095407">
    <property type="protein sequence ID" value="USU93357.1"/>
    <property type="molecule type" value="Genomic_DNA"/>
</dbReference>
<organism evidence="2 3">
    <name type="scientific">Acinetobacter pittii</name>
    <name type="common">Acinetobacter genomosp. 3</name>
    <dbReference type="NCBI Taxonomy" id="48296"/>
    <lineage>
        <taxon>Bacteria</taxon>
        <taxon>Pseudomonadati</taxon>
        <taxon>Pseudomonadota</taxon>
        <taxon>Gammaproteobacteria</taxon>
        <taxon>Moraxellales</taxon>
        <taxon>Moraxellaceae</taxon>
        <taxon>Acinetobacter</taxon>
        <taxon>Acinetobacter calcoaceticus/baumannii complex</taxon>
    </lineage>
</organism>
<dbReference type="AlphaFoldDB" id="A0AAE9S9C3"/>
<evidence type="ECO:0000313" key="3">
    <source>
        <dbReference type="Proteomes" id="UP001055514"/>
    </source>
</evidence>
<gene>
    <name evidence="2" type="ORF">MWH18_13460</name>
</gene>
<proteinExistence type="predicted"/>
<feature type="compositionally biased region" description="Low complexity" evidence="1">
    <location>
        <begin position="1"/>
        <end position="49"/>
    </location>
</feature>
<dbReference type="Proteomes" id="UP001055514">
    <property type="component" value="Chromosome"/>
</dbReference>
<evidence type="ECO:0000313" key="2">
    <source>
        <dbReference type="EMBL" id="USU93357.1"/>
    </source>
</evidence>
<reference evidence="2" key="1">
    <citation type="submission" date="2022-04" db="EMBL/GenBank/DDBJ databases">
        <title>Emergence of ST220 Acinetobacter pittii strain in bloodstream infection, which co-producing chromosomal NDM-1 and OXA-820 carbapenemases.</title>
        <authorList>
            <person name="Tian C."/>
            <person name="Xing M."/>
            <person name="Fu L."/>
            <person name="Xia D."/>
        </authorList>
    </citation>
    <scope>NUCLEOTIDE SEQUENCE</scope>
    <source>
        <strain evidence="2">TCM</strain>
    </source>
</reference>
<evidence type="ECO:0008006" key="4">
    <source>
        <dbReference type="Google" id="ProtNLM"/>
    </source>
</evidence>
<dbReference type="RefSeq" id="WP_114149683.1">
    <property type="nucleotide sequence ID" value="NZ_CP029610.1"/>
</dbReference>
<accession>A0AAE9S9C3</accession>